<dbReference type="GO" id="GO:0045892">
    <property type="term" value="P:negative regulation of DNA-templated transcription"/>
    <property type="evidence" value="ECO:0007669"/>
    <property type="project" value="TreeGrafter"/>
</dbReference>
<keyword evidence="3" id="KW-0804">Transcription</keyword>
<dbReference type="GO" id="GO:0003700">
    <property type="term" value="F:DNA-binding transcription factor activity"/>
    <property type="evidence" value="ECO:0007669"/>
    <property type="project" value="TreeGrafter"/>
</dbReference>
<name>A0A810PXA6_9FIRM</name>
<reference evidence="6" key="1">
    <citation type="submission" date="2020-09" db="EMBL/GenBank/DDBJ databases">
        <title>New species isolated from human feces.</title>
        <authorList>
            <person name="Kitahara M."/>
            <person name="Shigeno Y."/>
            <person name="Shime M."/>
            <person name="Matsumoto Y."/>
            <person name="Nakamura S."/>
            <person name="Motooka D."/>
            <person name="Fukuoka S."/>
            <person name="Nishikawa H."/>
            <person name="Benno Y."/>
        </authorList>
    </citation>
    <scope>NUCLEOTIDE SEQUENCE</scope>
    <source>
        <strain evidence="6">MM35</strain>
        <plasmid evidence="6">pMM35_02</plasmid>
    </source>
</reference>
<dbReference type="EMBL" id="AP023417">
    <property type="protein sequence ID" value="BCK80234.1"/>
    <property type="molecule type" value="Genomic_DNA"/>
</dbReference>
<feature type="domain" description="IclR-ED" evidence="5">
    <location>
        <begin position="71"/>
        <end position="254"/>
    </location>
</feature>
<organism evidence="6 7">
    <name type="scientific">Vescimonas fastidiosa</name>
    <dbReference type="NCBI Taxonomy" id="2714353"/>
    <lineage>
        <taxon>Bacteria</taxon>
        <taxon>Bacillati</taxon>
        <taxon>Bacillota</taxon>
        <taxon>Clostridia</taxon>
        <taxon>Eubacteriales</taxon>
        <taxon>Oscillospiraceae</taxon>
        <taxon>Vescimonas</taxon>
    </lineage>
</organism>
<dbReference type="Pfam" id="PF09339">
    <property type="entry name" value="HTH_IclR"/>
    <property type="match status" value="1"/>
</dbReference>
<geneLocation type="plasmid" evidence="6 7">
    <name>pMM35_02</name>
</geneLocation>
<evidence type="ECO:0000256" key="3">
    <source>
        <dbReference type="ARBA" id="ARBA00023163"/>
    </source>
</evidence>
<dbReference type="PROSITE" id="PS51077">
    <property type="entry name" value="HTH_ICLR"/>
    <property type="match status" value="1"/>
</dbReference>
<keyword evidence="6" id="KW-0614">Plasmid</keyword>
<dbReference type="GO" id="GO:0003677">
    <property type="term" value="F:DNA binding"/>
    <property type="evidence" value="ECO:0007669"/>
    <property type="project" value="UniProtKB-KW"/>
</dbReference>
<feature type="domain" description="HTH iclR-type" evidence="4">
    <location>
        <begin position="9"/>
        <end position="70"/>
    </location>
</feature>
<accession>A0A810PXA6</accession>
<evidence type="ECO:0000256" key="1">
    <source>
        <dbReference type="ARBA" id="ARBA00023015"/>
    </source>
</evidence>
<evidence type="ECO:0000256" key="2">
    <source>
        <dbReference type="ARBA" id="ARBA00023125"/>
    </source>
</evidence>
<evidence type="ECO:0000259" key="4">
    <source>
        <dbReference type="PROSITE" id="PS51077"/>
    </source>
</evidence>
<keyword evidence="2" id="KW-0238">DNA-binding</keyword>
<gene>
    <name evidence="6" type="ORF">MM35RIKEN_24260</name>
</gene>
<dbReference type="InterPro" id="IPR050707">
    <property type="entry name" value="HTH_MetabolicPath_Reg"/>
</dbReference>
<dbReference type="Gene3D" id="1.10.10.10">
    <property type="entry name" value="Winged helix-like DNA-binding domain superfamily/Winged helix DNA-binding domain"/>
    <property type="match status" value="1"/>
</dbReference>
<evidence type="ECO:0000259" key="5">
    <source>
        <dbReference type="PROSITE" id="PS51078"/>
    </source>
</evidence>
<dbReference type="KEGG" id="vfa:MM35RIKEN_24260"/>
<dbReference type="PROSITE" id="PS51078">
    <property type="entry name" value="ICLR_ED"/>
    <property type="match status" value="1"/>
</dbReference>
<dbReference type="InterPro" id="IPR014757">
    <property type="entry name" value="Tscrpt_reg_IclR_C"/>
</dbReference>
<dbReference type="AlphaFoldDB" id="A0A810PXA6"/>
<keyword evidence="1" id="KW-0805">Transcription regulation</keyword>
<dbReference type="PANTHER" id="PTHR30136:SF35">
    <property type="entry name" value="HTH-TYPE TRANSCRIPTIONAL REGULATOR RV1719"/>
    <property type="match status" value="1"/>
</dbReference>
<protein>
    <submittedName>
        <fullName evidence="6">IclR family transcriptional regulator</fullName>
    </submittedName>
</protein>
<dbReference type="RefSeq" id="WP_212822263.1">
    <property type="nucleotide sequence ID" value="NZ_AP023417.1"/>
</dbReference>
<keyword evidence="7" id="KW-1185">Reference proteome</keyword>
<proteinExistence type="predicted"/>
<dbReference type="InterPro" id="IPR029016">
    <property type="entry name" value="GAF-like_dom_sf"/>
</dbReference>
<dbReference type="SMART" id="SM00346">
    <property type="entry name" value="HTH_ICLR"/>
    <property type="match status" value="1"/>
</dbReference>
<dbReference type="Gene3D" id="3.30.450.40">
    <property type="match status" value="1"/>
</dbReference>
<dbReference type="Pfam" id="PF01614">
    <property type="entry name" value="IclR_C"/>
    <property type="match status" value="1"/>
</dbReference>
<dbReference type="SUPFAM" id="SSF55781">
    <property type="entry name" value="GAF domain-like"/>
    <property type="match status" value="1"/>
</dbReference>
<dbReference type="Proteomes" id="UP000681343">
    <property type="component" value="Plasmid pMM35_02"/>
</dbReference>
<dbReference type="PANTHER" id="PTHR30136">
    <property type="entry name" value="HELIX-TURN-HELIX TRANSCRIPTIONAL REGULATOR, ICLR FAMILY"/>
    <property type="match status" value="1"/>
</dbReference>
<dbReference type="SUPFAM" id="SSF46785">
    <property type="entry name" value="Winged helix' DNA-binding domain"/>
    <property type="match status" value="1"/>
</dbReference>
<sequence length="265" mass="29059">MEQAEKGQVKSLVKALELLDILSNQQAPMTLRELYQVSGYPKSTIYALLSTLRAYGCIRQESDGRYYLGMKLFQWGCSVSASWDIIRLARPYLERLARDTGSTALLSRVEGSSITVIDQCVSGAGIRVASEMGSHVSLYATSQGKLLLASLSDSAVRRLIPEGKLQAFTPHTLTDLPALLADLERIRTQGYAIENGEYKIGLRSVSAPVYSRENDIAYIVSAVGLFRRVESDEFDLVIRQTCDDARALSLQNGGGGCAEKPCLPR</sequence>
<dbReference type="InterPro" id="IPR005471">
    <property type="entry name" value="Tscrpt_reg_IclR_N"/>
</dbReference>
<evidence type="ECO:0000313" key="6">
    <source>
        <dbReference type="EMBL" id="BCK80234.1"/>
    </source>
</evidence>
<evidence type="ECO:0000313" key="7">
    <source>
        <dbReference type="Proteomes" id="UP000681343"/>
    </source>
</evidence>
<dbReference type="InterPro" id="IPR036390">
    <property type="entry name" value="WH_DNA-bd_sf"/>
</dbReference>
<dbReference type="InterPro" id="IPR036388">
    <property type="entry name" value="WH-like_DNA-bd_sf"/>
</dbReference>